<dbReference type="SUPFAM" id="SSF50952">
    <property type="entry name" value="Soluble quinoprotein glucose dehydrogenase"/>
    <property type="match status" value="1"/>
</dbReference>
<dbReference type="Gene3D" id="2.120.10.30">
    <property type="entry name" value="TolB, C-terminal domain"/>
    <property type="match status" value="1"/>
</dbReference>
<dbReference type="RefSeq" id="WP_091520477.1">
    <property type="nucleotide sequence ID" value="NZ_FORF01000007.1"/>
</dbReference>
<feature type="signal peptide" evidence="1">
    <location>
        <begin position="1"/>
        <end position="23"/>
    </location>
</feature>
<feature type="domain" description="Glucose/Sorbosone dehydrogenase" evidence="2">
    <location>
        <begin position="45"/>
        <end position="375"/>
    </location>
</feature>
<dbReference type="STRING" id="1121003.SAMN03080618_01498"/>
<keyword evidence="1" id="KW-0732">Signal</keyword>
<protein>
    <submittedName>
        <fullName evidence="3">Glucose/arabinose dehydrogenase, beta-propeller fold</fullName>
    </submittedName>
</protein>
<dbReference type="PANTHER" id="PTHR19328:SF75">
    <property type="entry name" value="ALDOSE SUGAR DEHYDROGENASE YLII"/>
    <property type="match status" value="1"/>
</dbReference>
<dbReference type="OrthoDB" id="9770043at2"/>
<dbReference type="AlphaFoldDB" id="A0A1I3LJM5"/>
<accession>A0A1I3LJM5</accession>
<dbReference type="EMBL" id="FORF01000007">
    <property type="protein sequence ID" value="SFI84655.1"/>
    <property type="molecule type" value="Genomic_DNA"/>
</dbReference>
<reference evidence="4" key="1">
    <citation type="submission" date="2016-10" db="EMBL/GenBank/DDBJ databases">
        <authorList>
            <person name="Varghese N."/>
            <person name="Submissions S."/>
        </authorList>
    </citation>
    <scope>NUCLEOTIDE SEQUENCE [LARGE SCALE GENOMIC DNA]</scope>
    <source>
        <strain evidence="4">DSM 21857</strain>
    </source>
</reference>
<name>A0A1I3LJM5_9HYPH</name>
<sequence length="380" mass="40771">MTRKALTSIAFGLGLMLATPLQAAVDEVFTAEDGPIRVTSFVEGLSHPWAMAFLPDGGLLVTERAGSLRHVTSDGQLSAPLRGVPSVVAQRQGGLLDVVLDPEFAQNRLVYLSYAEAGMGGSGTAVARGVLEEGASALRDVRVIFRQKPKVVSSGHYGSRLVFSPEGHLYITMGDRESFRDNAQDLTTHIGTIVRINPDGTVPQDNPFVGQADALPEIWAYGVRNSQAAATHPETGVLWEIEHGPRGGDELNIIEAGGNYGWPVATFGVEYYGLRIGEGITSAPGMIDPIHQWTPVIAPSGMMFYQADAFPRWQGNLFVGGLGSTALVRLELDGDTVTREERLLEKLGLRIRDVAQGPDGAIYVATDEKKGEILRIAPAD</sequence>
<evidence type="ECO:0000256" key="1">
    <source>
        <dbReference type="SAM" id="SignalP"/>
    </source>
</evidence>
<gene>
    <name evidence="3" type="ORF">SAMN03080618_01498</name>
</gene>
<evidence type="ECO:0000313" key="4">
    <source>
        <dbReference type="Proteomes" id="UP000242763"/>
    </source>
</evidence>
<evidence type="ECO:0000259" key="2">
    <source>
        <dbReference type="Pfam" id="PF07995"/>
    </source>
</evidence>
<keyword evidence="4" id="KW-1185">Reference proteome</keyword>
<dbReference type="PANTHER" id="PTHR19328">
    <property type="entry name" value="HEDGEHOG-INTERACTING PROTEIN"/>
    <property type="match status" value="1"/>
</dbReference>
<proteinExistence type="predicted"/>
<dbReference type="Proteomes" id="UP000242763">
    <property type="component" value="Unassembled WGS sequence"/>
</dbReference>
<organism evidence="3 4">
    <name type="scientific">Aquamicrobium aerolatum DSM 21857</name>
    <dbReference type="NCBI Taxonomy" id="1121003"/>
    <lineage>
        <taxon>Bacteria</taxon>
        <taxon>Pseudomonadati</taxon>
        <taxon>Pseudomonadota</taxon>
        <taxon>Alphaproteobacteria</taxon>
        <taxon>Hyphomicrobiales</taxon>
        <taxon>Phyllobacteriaceae</taxon>
        <taxon>Aerobium</taxon>
    </lineage>
</organism>
<dbReference type="Pfam" id="PF07995">
    <property type="entry name" value="GSDH"/>
    <property type="match status" value="1"/>
</dbReference>
<dbReference type="InterPro" id="IPR011041">
    <property type="entry name" value="Quinoprot_gluc/sorb_DH_b-prop"/>
</dbReference>
<dbReference type="InterPro" id="IPR011042">
    <property type="entry name" value="6-blade_b-propeller_TolB-like"/>
</dbReference>
<evidence type="ECO:0000313" key="3">
    <source>
        <dbReference type="EMBL" id="SFI84655.1"/>
    </source>
</evidence>
<dbReference type="InterPro" id="IPR012938">
    <property type="entry name" value="Glc/Sorbosone_DH"/>
</dbReference>
<feature type="chain" id="PRO_5017466771" evidence="1">
    <location>
        <begin position="24"/>
        <end position="380"/>
    </location>
</feature>